<feature type="compositionally biased region" description="Low complexity" evidence="1">
    <location>
        <begin position="263"/>
        <end position="280"/>
    </location>
</feature>
<evidence type="ECO:0000313" key="3">
    <source>
        <dbReference type="EMBL" id="KAK2625724.1"/>
    </source>
</evidence>
<dbReference type="InterPro" id="IPR009060">
    <property type="entry name" value="UBA-like_sf"/>
</dbReference>
<feature type="compositionally biased region" description="Low complexity" evidence="1">
    <location>
        <begin position="72"/>
        <end position="96"/>
    </location>
</feature>
<protein>
    <recommendedName>
        <fullName evidence="2">UBA domain-containing protein</fullName>
    </recommendedName>
</protein>
<accession>A0AAD9SZ09</accession>
<dbReference type="Pfam" id="PF23195">
    <property type="entry name" value="UBQLN1"/>
    <property type="match status" value="1"/>
</dbReference>
<dbReference type="PANTHER" id="PTHR10677">
    <property type="entry name" value="UBIQUILIN"/>
    <property type="match status" value="1"/>
</dbReference>
<dbReference type="Gene3D" id="3.10.20.90">
    <property type="entry name" value="Phosphatidylinositol 3-kinase Catalytic Subunit, Chain A, domain 1"/>
    <property type="match status" value="1"/>
</dbReference>
<feature type="domain" description="UBA" evidence="2">
    <location>
        <begin position="375"/>
        <end position="419"/>
    </location>
</feature>
<dbReference type="EMBL" id="JAUBYV010000007">
    <property type="protein sequence ID" value="KAK2625724.1"/>
    <property type="molecule type" value="Genomic_DNA"/>
</dbReference>
<proteinExistence type="predicted"/>
<dbReference type="InterPro" id="IPR015496">
    <property type="entry name" value="Ubiquilin"/>
</dbReference>
<dbReference type="CDD" id="cd14324">
    <property type="entry name" value="UBA_Dsk2p_like"/>
    <property type="match status" value="1"/>
</dbReference>
<dbReference type="FunFam" id="1.10.8.10:FF:000024">
    <property type="entry name" value="Ubiquitin domain-containing protein DSK2"/>
    <property type="match status" value="1"/>
</dbReference>
<keyword evidence="4" id="KW-1185">Reference proteome</keyword>
<dbReference type="Proteomes" id="UP001285354">
    <property type="component" value="Unassembled WGS sequence"/>
</dbReference>
<feature type="region of interest" description="Disordered" evidence="1">
    <location>
        <begin position="214"/>
        <end position="307"/>
    </location>
</feature>
<sequence length="419" mass="42618">MADDATGEADPQISFKVKTSSDGMHNVTMPETATVLDLKTKLSGDEVMKDHEPLSTYKIKAGNTIHMVKSAQSNAAKNTASTSASAPGAAPRSAAGVPSNMAAGTANNPLAGLTGARYAGHMGLPGMDMFGADGGMGAPPNEDQIASMMEDPNMQQTMNEALSNPAMVDMMMNQIPGLRDNPQARQMFNDPEFRRMMTSPQALRQAAAMRRLMGGGGANAFPAPGVTDSTPGGAAGSTPNQQAPPNPFAFPPGGVGSFGAGAGANNPFASLFGQPSQTPAQTPPAPGSAGQATPRSPSAAADPNTPNPFASLFGGGAPGAGGQNIFGAGMPPITPEMMQQASQMMQSGGFSNLFAGGGPWGAAGATSSSPPADTRPPEEVYADQLRQLNDMGFFDFDQNIAALRRSGGSVQGAIEQLLS</sequence>
<dbReference type="InterPro" id="IPR006636">
    <property type="entry name" value="STI1_HS-bd"/>
</dbReference>
<evidence type="ECO:0000259" key="2">
    <source>
        <dbReference type="PROSITE" id="PS50030"/>
    </source>
</evidence>
<dbReference type="InterPro" id="IPR015940">
    <property type="entry name" value="UBA"/>
</dbReference>
<evidence type="ECO:0000256" key="1">
    <source>
        <dbReference type="SAM" id="MobiDB-lite"/>
    </source>
</evidence>
<feature type="region of interest" description="Disordered" evidence="1">
    <location>
        <begin position="72"/>
        <end position="101"/>
    </location>
</feature>
<dbReference type="PROSITE" id="PS50030">
    <property type="entry name" value="UBA"/>
    <property type="match status" value="1"/>
</dbReference>
<dbReference type="SMART" id="SM00727">
    <property type="entry name" value="STI1"/>
    <property type="match status" value="1"/>
</dbReference>
<dbReference type="GO" id="GO:0031593">
    <property type="term" value="F:polyubiquitin modification-dependent protein binding"/>
    <property type="evidence" value="ECO:0007669"/>
    <property type="project" value="TreeGrafter"/>
</dbReference>
<dbReference type="GO" id="GO:0005829">
    <property type="term" value="C:cytosol"/>
    <property type="evidence" value="ECO:0007669"/>
    <property type="project" value="TreeGrafter"/>
</dbReference>
<dbReference type="PANTHER" id="PTHR10677:SF3">
    <property type="entry name" value="FI07626P-RELATED"/>
    <property type="match status" value="1"/>
</dbReference>
<gene>
    <name evidence="3" type="ORF">QTJ16_005036</name>
</gene>
<dbReference type="AlphaFoldDB" id="A0AAD9SZ09"/>
<dbReference type="SUPFAM" id="SSF54236">
    <property type="entry name" value="Ubiquitin-like"/>
    <property type="match status" value="1"/>
</dbReference>
<organism evidence="3 4">
    <name type="scientific">Diplocarpon rosae</name>
    <dbReference type="NCBI Taxonomy" id="946125"/>
    <lineage>
        <taxon>Eukaryota</taxon>
        <taxon>Fungi</taxon>
        <taxon>Dikarya</taxon>
        <taxon>Ascomycota</taxon>
        <taxon>Pezizomycotina</taxon>
        <taxon>Leotiomycetes</taxon>
        <taxon>Helotiales</taxon>
        <taxon>Drepanopezizaceae</taxon>
        <taxon>Diplocarpon</taxon>
    </lineage>
</organism>
<reference evidence="3" key="1">
    <citation type="submission" date="2023-06" db="EMBL/GenBank/DDBJ databases">
        <title>Draft genome of Marssonina rosae.</title>
        <authorList>
            <person name="Cheng Q."/>
        </authorList>
    </citation>
    <scope>NUCLEOTIDE SEQUENCE</scope>
    <source>
        <strain evidence="3">R4</strain>
    </source>
</reference>
<dbReference type="InterPro" id="IPR029071">
    <property type="entry name" value="Ubiquitin-like_domsf"/>
</dbReference>
<dbReference type="SMART" id="SM00165">
    <property type="entry name" value="UBA"/>
    <property type="match status" value="1"/>
</dbReference>
<feature type="compositionally biased region" description="Gly residues" evidence="1">
    <location>
        <begin position="253"/>
        <end position="262"/>
    </location>
</feature>
<evidence type="ECO:0000313" key="4">
    <source>
        <dbReference type="Proteomes" id="UP001285354"/>
    </source>
</evidence>
<dbReference type="GO" id="GO:0006511">
    <property type="term" value="P:ubiquitin-dependent protein catabolic process"/>
    <property type="evidence" value="ECO:0007669"/>
    <property type="project" value="TreeGrafter"/>
</dbReference>
<dbReference type="Pfam" id="PF00627">
    <property type="entry name" value="UBA"/>
    <property type="match status" value="1"/>
</dbReference>
<comment type="caution">
    <text evidence="3">The sequence shown here is derived from an EMBL/GenBank/DDBJ whole genome shotgun (WGS) entry which is preliminary data.</text>
</comment>
<name>A0AAD9SZ09_9HELO</name>
<dbReference type="SUPFAM" id="SSF46934">
    <property type="entry name" value="UBA-like"/>
    <property type="match status" value="1"/>
</dbReference>
<dbReference type="Gene3D" id="1.10.8.10">
    <property type="entry name" value="DNA helicase RuvA subunit, C-terminal domain"/>
    <property type="match status" value="1"/>
</dbReference>